<protein>
    <recommendedName>
        <fullName evidence="10">Cobalamin import system permease protein BtuC</fullName>
    </recommendedName>
</protein>
<reference evidence="12 13" key="2">
    <citation type="journal article" date="2008" name="Int. J. Syst. Evol. Microbiol.">
        <title>Methanocella paludicola gen. nov., sp. nov., a methane-producing archaeon, the first isolate of the lineage 'Rice Cluster I', and proposal of the new archaeal order Methanocellales ord. nov.</title>
        <authorList>
            <person name="Sakai S."/>
            <person name="Imachi H."/>
            <person name="Hanada S."/>
            <person name="Ohashi A."/>
            <person name="Harada H."/>
            <person name="Kamagata Y."/>
        </authorList>
    </citation>
    <scope>NUCLEOTIDE SEQUENCE [LARGE SCALE GENOMIC DNA]</scope>
    <source>
        <strain evidence="13">DSM 17711 / JCM 13418 / NBRC 101707 / SANAE</strain>
    </source>
</reference>
<evidence type="ECO:0000256" key="11">
    <source>
        <dbReference type="SAM" id="Phobius"/>
    </source>
</evidence>
<dbReference type="Pfam" id="PF01032">
    <property type="entry name" value="FecCD"/>
    <property type="match status" value="1"/>
</dbReference>
<dbReference type="FunFam" id="1.10.3470.10:FF:000001">
    <property type="entry name" value="Vitamin B12 ABC transporter permease BtuC"/>
    <property type="match status" value="1"/>
</dbReference>
<dbReference type="KEGG" id="mpd:MCP_1076"/>
<evidence type="ECO:0000256" key="5">
    <source>
        <dbReference type="ARBA" id="ARBA00022692"/>
    </source>
</evidence>
<dbReference type="OrthoDB" id="57034at2157"/>
<evidence type="ECO:0000256" key="4">
    <source>
        <dbReference type="ARBA" id="ARBA00022475"/>
    </source>
</evidence>
<feature type="transmembrane region" description="Helical" evidence="11">
    <location>
        <begin position="326"/>
        <end position="344"/>
    </location>
</feature>
<name>D1YXH6_METPS</name>
<feature type="transmembrane region" description="Helical" evidence="11">
    <location>
        <begin position="82"/>
        <end position="102"/>
    </location>
</feature>
<dbReference type="PANTHER" id="PTHR30472:SF70">
    <property type="entry name" value="MOLYBDATE IMPORT SYSTEM PERMEASE PROTEIN MOLB"/>
    <property type="match status" value="1"/>
</dbReference>
<dbReference type="eggNOG" id="arCOG01007">
    <property type="taxonomic scope" value="Archaea"/>
</dbReference>
<reference evidence="12 13" key="1">
    <citation type="journal article" date="2007" name="Appl. Environ. Microbiol.">
        <title>Isolation of key methanogens for global methane emission from rice paddy fields: a novel isolate affiliated with the clone cluster rice cluster I.</title>
        <authorList>
            <person name="Sakai S."/>
            <person name="Imachi H."/>
            <person name="Sekiguchi Y."/>
            <person name="Ohashi A."/>
            <person name="Harada H."/>
            <person name="Kamagata Y."/>
        </authorList>
    </citation>
    <scope>NUCLEOTIDE SEQUENCE [LARGE SCALE GENOMIC DNA]</scope>
    <source>
        <strain evidence="13">DSM 17711 / JCM 13418 / NBRC 101707 / SANAE</strain>
    </source>
</reference>
<dbReference type="GO" id="GO:0033214">
    <property type="term" value="P:siderophore-iron import into cell"/>
    <property type="evidence" value="ECO:0007669"/>
    <property type="project" value="TreeGrafter"/>
</dbReference>
<dbReference type="PANTHER" id="PTHR30472">
    <property type="entry name" value="FERRIC ENTEROBACTIN TRANSPORT SYSTEM PERMEASE PROTEIN"/>
    <property type="match status" value="1"/>
</dbReference>
<keyword evidence="7 11" id="KW-0472">Membrane</keyword>
<comment type="similarity">
    <text evidence="2">Belongs to the binding-protein-dependent transport system permease family. FecCD subfamily.</text>
</comment>
<feature type="transmembrane region" description="Helical" evidence="11">
    <location>
        <begin position="141"/>
        <end position="157"/>
    </location>
</feature>
<dbReference type="Proteomes" id="UP000001882">
    <property type="component" value="Chromosome"/>
</dbReference>
<feature type="transmembrane region" description="Helical" evidence="11">
    <location>
        <begin position="21"/>
        <end position="45"/>
    </location>
</feature>
<accession>D1YXH6</accession>
<dbReference type="GeneID" id="8681088"/>
<feature type="transmembrane region" description="Helical" evidence="11">
    <location>
        <begin position="217"/>
        <end position="235"/>
    </location>
</feature>
<reference evidence="13" key="3">
    <citation type="journal article" date="2011" name="PLoS ONE">
        <title>Genome sequence of a mesophilic hydrogenotrophic methanogen Methanocella paludicola, the first cultivated representative of the order Methanocellales.</title>
        <authorList>
            <person name="Sakai S."/>
            <person name="Takaki Y."/>
            <person name="Shimamura S."/>
            <person name="Sekine M."/>
            <person name="Tajima T."/>
            <person name="Kosugi H."/>
            <person name="Ichikawa N."/>
            <person name="Tasumi E."/>
            <person name="Hiraki A.T."/>
            <person name="Shimizu A."/>
            <person name="Kato Y."/>
            <person name="Nishiko R."/>
            <person name="Mori K."/>
            <person name="Fujita N."/>
            <person name="Imachi H."/>
            <person name="Takai K."/>
        </authorList>
    </citation>
    <scope>NUCLEOTIDE SEQUENCE [LARGE SCALE GENOMIC DNA]</scope>
    <source>
        <strain evidence="13">DSM 17711 / JCM 13418 / NBRC 101707 / SANAE</strain>
    </source>
</reference>
<evidence type="ECO:0000313" key="12">
    <source>
        <dbReference type="EMBL" id="BAI61148.1"/>
    </source>
</evidence>
<keyword evidence="13" id="KW-1185">Reference proteome</keyword>
<dbReference type="InParanoid" id="D1YXH6"/>
<dbReference type="SUPFAM" id="SSF81345">
    <property type="entry name" value="ABC transporter involved in vitamin B12 uptake, BtuC"/>
    <property type="match status" value="1"/>
</dbReference>
<evidence type="ECO:0000256" key="2">
    <source>
        <dbReference type="ARBA" id="ARBA00007935"/>
    </source>
</evidence>
<keyword evidence="6 11" id="KW-1133">Transmembrane helix</keyword>
<dbReference type="RefSeq" id="WP_012899827.1">
    <property type="nucleotide sequence ID" value="NC_013665.1"/>
</dbReference>
<feature type="transmembrane region" description="Helical" evidence="11">
    <location>
        <begin position="164"/>
        <end position="188"/>
    </location>
</feature>
<organism evidence="12 13">
    <name type="scientific">Methanocella paludicola (strain DSM 17711 / JCM 13418 / NBRC 101707 / SANAE)</name>
    <dbReference type="NCBI Taxonomy" id="304371"/>
    <lineage>
        <taxon>Archaea</taxon>
        <taxon>Methanobacteriati</taxon>
        <taxon>Methanobacteriota</taxon>
        <taxon>Stenosarchaea group</taxon>
        <taxon>Methanomicrobia</taxon>
        <taxon>Methanocellales</taxon>
        <taxon>Methanocellaceae</taxon>
        <taxon>Methanocella</taxon>
    </lineage>
</organism>
<feature type="transmembrane region" description="Helical" evidence="11">
    <location>
        <begin position="255"/>
        <end position="284"/>
    </location>
</feature>
<dbReference type="Gene3D" id="1.10.3470.10">
    <property type="entry name" value="ABC transporter involved in vitamin B12 uptake, BtuC"/>
    <property type="match status" value="1"/>
</dbReference>
<dbReference type="AlphaFoldDB" id="D1YXH6"/>
<feature type="transmembrane region" description="Helical" evidence="11">
    <location>
        <begin position="114"/>
        <end position="135"/>
    </location>
</feature>
<comment type="subunit">
    <text evidence="9">The complex is composed of two ATP-binding proteins (BtuD), two transmembrane proteins (BtuC) and a solute-binding protein (BtuF).</text>
</comment>
<evidence type="ECO:0000256" key="9">
    <source>
        <dbReference type="ARBA" id="ARBA00064420"/>
    </source>
</evidence>
<dbReference type="STRING" id="304371.MCP_1076"/>
<dbReference type="GO" id="GO:0005886">
    <property type="term" value="C:plasma membrane"/>
    <property type="evidence" value="ECO:0007669"/>
    <property type="project" value="UniProtKB-SubCell"/>
</dbReference>
<dbReference type="InterPro" id="IPR000522">
    <property type="entry name" value="ABC_transptr_permease_BtuC"/>
</dbReference>
<evidence type="ECO:0000256" key="6">
    <source>
        <dbReference type="ARBA" id="ARBA00022989"/>
    </source>
</evidence>
<comment type="function">
    <text evidence="8">Required for corrinoid utilization. Probably part of the ABC transporter complex BtuCDF involved in cobalamin (vitamin B12) import. Probably involved in the translocation of the substrate across the membrane.</text>
</comment>
<evidence type="ECO:0000256" key="7">
    <source>
        <dbReference type="ARBA" id="ARBA00023136"/>
    </source>
</evidence>
<dbReference type="EMBL" id="AP011532">
    <property type="protein sequence ID" value="BAI61148.1"/>
    <property type="molecule type" value="Genomic_DNA"/>
</dbReference>
<evidence type="ECO:0000256" key="10">
    <source>
        <dbReference type="ARBA" id="ARBA00071366"/>
    </source>
</evidence>
<sequence length="353" mass="37374">MAKNSVAEALTAAKLPVNTPWAWKSIAAFLFFISPLPAFVVSLFIGNFGLSFNDTLGVIASRLFGGGDYPGMYYSVIFDVRLPRILTAMLVGGALAISGAAFQGIFKNPLVDPYILGLSSGAAFGAALSIAVLPALPLEPAAFVFSLIAIGLAYLMARTKGETPVISLVLSGVITSAVFTALLGIIQIQTNEKALQSIVLWIMGSFNASTWSKLGEAWYLIVAGCAVIILLRWRLNVLALGDEEARSVGMNTELYKVAFIVAASLVASASVAIAGIISLVGLIVPHMVRMVIGPDHRLLIPLSFTFGAAFLVIVDDAARAAFGFEIPVSIFTTLIGAPFFIFILRRAKVGGWE</sequence>
<keyword evidence="5 11" id="KW-0812">Transmembrane</keyword>
<gene>
    <name evidence="12" type="ordered locus">MCP_1076</name>
</gene>
<evidence type="ECO:0000256" key="1">
    <source>
        <dbReference type="ARBA" id="ARBA00004651"/>
    </source>
</evidence>
<evidence type="ECO:0000256" key="3">
    <source>
        <dbReference type="ARBA" id="ARBA00022448"/>
    </source>
</evidence>
<dbReference type="CDD" id="cd06550">
    <property type="entry name" value="TM_ABC_iron-siderophores_like"/>
    <property type="match status" value="1"/>
</dbReference>
<keyword evidence="3" id="KW-0813">Transport</keyword>
<feature type="transmembrane region" description="Helical" evidence="11">
    <location>
        <begin position="296"/>
        <end position="314"/>
    </location>
</feature>
<evidence type="ECO:0000256" key="8">
    <source>
        <dbReference type="ARBA" id="ARBA00053891"/>
    </source>
</evidence>
<dbReference type="GO" id="GO:0022857">
    <property type="term" value="F:transmembrane transporter activity"/>
    <property type="evidence" value="ECO:0007669"/>
    <property type="project" value="InterPro"/>
</dbReference>
<dbReference type="InterPro" id="IPR037294">
    <property type="entry name" value="ABC_BtuC-like"/>
</dbReference>
<dbReference type="PATRIC" id="fig|304371.9.peg.1107"/>
<keyword evidence="4" id="KW-1003">Cell membrane</keyword>
<proteinExistence type="inferred from homology"/>
<comment type="subcellular location">
    <subcellularLocation>
        <location evidence="1">Cell membrane</location>
        <topology evidence="1">Multi-pass membrane protein</topology>
    </subcellularLocation>
</comment>
<evidence type="ECO:0000313" key="13">
    <source>
        <dbReference type="Proteomes" id="UP000001882"/>
    </source>
</evidence>